<feature type="active site" description="Proton acceptor; specific for D-alanine" evidence="5">
    <location>
        <position position="37"/>
    </location>
</feature>
<dbReference type="Gene3D" id="3.20.20.10">
    <property type="entry name" value="Alanine racemase"/>
    <property type="match status" value="1"/>
</dbReference>
<comment type="cofactor">
    <cofactor evidence="2 5 6">
        <name>pyridoxal 5'-phosphate</name>
        <dbReference type="ChEBI" id="CHEBI:597326"/>
    </cofactor>
</comment>
<evidence type="ECO:0000256" key="1">
    <source>
        <dbReference type="ARBA" id="ARBA00000316"/>
    </source>
</evidence>
<evidence type="ECO:0000256" key="7">
    <source>
        <dbReference type="PIRSR" id="PIRSR600821-52"/>
    </source>
</evidence>
<evidence type="ECO:0000259" key="8">
    <source>
        <dbReference type="SMART" id="SM01005"/>
    </source>
</evidence>
<dbReference type="PANTHER" id="PTHR30511:SF0">
    <property type="entry name" value="ALANINE RACEMASE, CATABOLIC-RELATED"/>
    <property type="match status" value="1"/>
</dbReference>
<evidence type="ECO:0000313" key="10">
    <source>
        <dbReference type="Proteomes" id="UP000624703"/>
    </source>
</evidence>
<evidence type="ECO:0000256" key="6">
    <source>
        <dbReference type="PIRSR" id="PIRSR600821-50"/>
    </source>
</evidence>
<dbReference type="InterPro" id="IPR011079">
    <property type="entry name" value="Ala_racemase_C"/>
</dbReference>
<evidence type="ECO:0000313" key="9">
    <source>
        <dbReference type="EMBL" id="MBK1791507.1"/>
    </source>
</evidence>
<dbReference type="EC" id="5.1.1.1" evidence="5"/>
<comment type="pathway">
    <text evidence="5">Amino-acid biosynthesis; D-alanine biosynthesis; D-alanine from L-alanine: step 1/1.</text>
</comment>
<dbReference type="SMART" id="SM01005">
    <property type="entry name" value="Ala_racemase_C"/>
    <property type="match status" value="1"/>
</dbReference>
<dbReference type="InterPro" id="IPR001608">
    <property type="entry name" value="Ala_racemase_N"/>
</dbReference>
<dbReference type="Proteomes" id="UP000624703">
    <property type="component" value="Unassembled WGS sequence"/>
</dbReference>
<sequence>MPSSPPRTWAEIDLAQLRHNLNFAKQHSGMNIMAIMKAGAYGHGAVTMAKSLEDQGLSYIGVASVIEARKLTQAEIQTPIYLLGPTFPDEREEIVYHGWTASISNLAEAHHFSQLNQQLHGQLANTEKKLPVHLTVDTGMGRGGFLPAQLVEQIDELRAVPNLIIEGIGSHLPSADEDREFTLDQFARFDQLIEDLGGAESFKWIHLSNSAGLLDFASKYCNLCRPGLMLYGISPLPDYQSQLTPVMALKSRVSIVRELPAGHSISYGRSAILEKDSRVATVGAGYGDGFPRALSNVAGASVMIDQTECPILGRVTMDQIMVDVSHLPQCQPGDEVELFGENKLVSEVAAQANTIAWDVLTGITPRVTRIYKNQA</sequence>
<comment type="similarity">
    <text evidence="5">Belongs to the alanine racemase family.</text>
</comment>
<dbReference type="NCBIfam" id="TIGR00492">
    <property type="entry name" value="alr"/>
    <property type="match status" value="1"/>
</dbReference>
<comment type="caution">
    <text evidence="9">The sequence shown here is derived from an EMBL/GenBank/DDBJ whole genome shotgun (WGS) entry which is preliminary data.</text>
</comment>
<keyword evidence="4 5" id="KW-0413">Isomerase</keyword>
<dbReference type="AlphaFoldDB" id="A0A8J7MDN5"/>
<feature type="binding site" evidence="5 7">
    <location>
        <position position="317"/>
    </location>
    <ligand>
        <name>substrate</name>
    </ligand>
</feature>
<evidence type="ECO:0000256" key="2">
    <source>
        <dbReference type="ARBA" id="ARBA00001933"/>
    </source>
</evidence>
<comment type="catalytic activity">
    <reaction evidence="1 5">
        <text>L-alanine = D-alanine</text>
        <dbReference type="Rhea" id="RHEA:20249"/>
        <dbReference type="ChEBI" id="CHEBI:57416"/>
        <dbReference type="ChEBI" id="CHEBI:57972"/>
        <dbReference type="EC" id="5.1.1.1"/>
    </reaction>
</comment>
<feature type="active site" description="Proton acceptor; specific for L-alanine" evidence="5">
    <location>
        <position position="267"/>
    </location>
</feature>
<dbReference type="Pfam" id="PF01168">
    <property type="entry name" value="Ala_racemase_N"/>
    <property type="match status" value="1"/>
</dbReference>
<evidence type="ECO:0000256" key="3">
    <source>
        <dbReference type="ARBA" id="ARBA00022898"/>
    </source>
</evidence>
<name>A0A8J7MDN5_9BACT</name>
<proteinExistence type="inferred from homology"/>
<feature type="modified residue" description="N6-(pyridoxal phosphate)lysine" evidence="5 6">
    <location>
        <position position="37"/>
    </location>
</feature>
<organism evidence="9 10">
    <name type="scientific">Persicirhabdus sediminis</name>
    <dbReference type="NCBI Taxonomy" id="454144"/>
    <lineage>
        <taxon>Bacteria</taxon>
        <taxon>Pseudomonadati</taxon>
        <taxon>Verrucomicrobiota</taxon>
        <taxon>Verrucomicrobiia</taxon>
        <taxon>Verrucomicrobiales</taxon>
        <taxon>Verrucomicrobiaceae</taxon>
        <taxon>Persicirhabdus</taxon>
    </lineage>
</organism>
<dbReference type="GO" id="GO:0030632">
    <property type="term" value="P:D-alanine biosynthetic process"/>
    <property type="evidence" value="ECO:0007669"/>
    <property type="project" value="UniProtKB-UniRule"/>
</dbReference>
<dbReference type="GO" id="GO:0008784">
    <property type="term" value="F:alanine racemase activity"/>
    <property type="evidence" value="ECO:0007669"/>
    <property type="project" value="UniProtKB-UniRule"/>
</dbReference>
<feature type="domain" description="Alanine racemase C-terminal" evidence="8">
    <location>
        <begin position="246"/>
        <end position="372"/>
    </location>
</feature>
<dbReference type="SUPFAM" id="SSF51419">
    <property type="entry name" value="PLP-binding barrel"/>
    <property type="match status" value="1"/>
</dbReference>
<keyword evidence="10" id="KW-1185">Reference proteome</keyword>
<dbReference type="Pfam" id="PF00842">
    <property type="entry name" value="Ala_racemase_C"/>
    <property type="match status" value="1"/>
</dbReference>
<dbReference type="HAMAP" id="MF_01201">
    <property type="entry name" value="Ala_racemase"/>
    <property type="match status" value="1"/>
</dbReference>
<evidence type="ECO:0000256" key="4">
    <source>
        <dbReference type="ARBA" id="ARBA00023235"/>
    </source>
</evidence>
<dbReference type="GO" id="GO:0030170">
    <property type="term" value="F:pyridoxal phosphate binding"/>
    <property type="evidence" value="ECO:0007669"/>
    <property type="project" value="UniProtKB-UniRule"/>
</dbReference>
<reference evidence="9" key="1">
    <citation type="submission" date="2021-01" db="EMBL/GenBank/DDBJ databases">
        <title>Modified the classification status of verrucomicrobia.</title>
        <authorList>
            <person name="Feng X."/>
        </authorList>
    </citation>
    <scope>NUCLEOTIDE SEQUENCE</scope>
    <source>
        <strain evidence="9">_KCTC 22039</strain>
    </source>
</reference>
<dbReference type="InterPro" id="IPR000821">
    <property type="entry name" value="Ala_racemase"/>
</dbReference>
<dbReference type="FunFam" id="3.20.20.10:FF:000002">
    <property type="entry name" value="Alanine racemase"/>
    <property type="match status" value="1"/>
</dbReference>
<dbReference type="PRINTS" id="PR00992">
    <property type="entry name" value="ALARACEMASE"/>
</dbReference>
<dbReference type="SUPFAM" id="SSF50621">
    <property type="entry name" value="Alanine racemase C-terminal domain-like"/>
    <property type="match status" value="1"/>
</dbReference>
<dbReference type="GO" id="GO:0005829">
    <property type="term" value="C:cytosol"/>
    <property type="evidence" value="ECO:0007669"/>
    <property type="project" value="TreeGrafter"/>
</dbReference>
<dbReference type="InterPro" id="IPR009006">
    <property type="entry name" value="Ala_racemase/Decarboxylase_C"/>
</dbReference>
<gene>
    <name evidence="9" type="primary">alr</name>
    <name evidence="9" type="ORF">JIN82_10115</name>
</gene>
<dbReference type="PANTHER" id="PTHR30511">
    <property type="entry name" value="ALANINE RACEMASE"/>
    <property type="match status" value="1"/>
</dbReference>
<dbReference type="UniPathway" id="UPA00042">
    <property type="reaction ID" value="UER00497"/>
</dbReference>
<dbReference type="EMBL" id="JAENIM010000039">
    <property type="protein sequence ID" value="MBK1791507.1"/>
    <property type="molecule type" value="Genomic_DNA"/>
</dbReference>
<accession>A0A8J7MDN5</accession>
<dbReference type="InterPro" id="IPR029066">
    <property type="entry name" value="PLP-binding_barrel"/>
</dbReference>
<dbReference type="CDD" id="cd00430">
    <property type="entry name" value="PLPDE_III_AR"/>
    <property type="match status" value="1"/>
</dbReference>
<dbReference type="Gene3D" id="2.40.37.10">
    <property type="entry name" value="Lyase, Ornithine Decarboxylase, Chain A, domain 1"/>
    <property type="match status" value="1"/>
</dbReference>
<comment type="function">
    <text evidence="5">Catalyzes the interconversion of L-alanine and D-alanine. May also act on other amino acids.</text>
</comment>
<protein>
    <recommendedName>
        <fullName evidence="5">Alanine racemase</fullName>
        <ecNumber evidence="5">5.1.1.1</ecNumber>
    </recommendedName>
</protein>
<keyword evidence="3 5" id="KW-0663">Pyridoxal phosphate</keyword>
<evidence type="ECO:0000256" key="5">
    <source>
        <dbReference type="HAMAP-Rule" id="MF_01201"/>
    </source>
</evidence>
<feature type="binding site" evidence="5 7">
    <location>
        <position position="142"/>
    </location>
    <ligand>
        <name>substrate</name>
    </ligand>
</feature>